<dbReference type="InterPro" id="IPR016036">
    <property type="entry name" value="Malonyl_transacylase_ACP-bd"/>
</dbReference>
<dbReference type="SUPFAM" id="SSF52151">
    <property type="entry name" value="FabD/lysophospholipase-like"/>
    <property type="match status" value="1"/>
</dbReference>
<evidence type="ECO:0000256" key="7">
    <source>
        <dbReference type="PIRSR" id="PIRSR000446-1"/>
    </source>
</evidence>
<dbReference type="EMBL" id="CP016027">
    <property type="protein sequence ID" value="ANJ66932.1"/>
    <property type="molecule type" value="Genomic_DNA"/>
</dbReference>
<evidence type="ECO:0000256" key="3">
    <source>
        <dbReference type="ARBA" id="ARBA00022679"/>
    </source>
</evidence>
<dbReference type="STRING" id="1860122.A9404_05640"/>
<gene>
    <name evidence="9" type="ORF">A9404_05640</name>
</gene>
<dbReference type="EC" id="2.3.1.39" evidence="1 6"/>
<keyword evidence="4 6" id="KW-0012">Acyltransferase</keyword>
<dbReference type="InterPro" id="IPR014043">
    <property type="entry name" value="Acyl_transferase_dom"/>
</dbReference>
<evidence type="ECO:0000256" key="2">
    <source>
        <dbReference type="ARBA" id="ARBA00018953"/>
    </source>
</evidence>
<proteinExistence type="inferred from homology"/>
<feature type="active site" evidence="7">
    <location>
        <position position="90"/>
    </location>
</feature>
<evidence type="ECO:0000256" key="5">
    <source>
        <dbReference type="ARBA" id="ARBA00048462"/>
    </source>
</evidence>
<feature type="domain" description="Malonyl-CoA:ACP transacylase (MAT)" evidence="8">
    <location>
        <begin position="5"/>
        <end position="308"/>
    </location>
</feature>
<organism evidence="9 10">
    <name type="scientific">Halothiobacillus diazotrophicus</name>
    <dbReference type="NCBI Taxonomy" id="1860122"/>
    <lineage>
        <taxon>Bacteria</taxon>
        <taxon>Pseudomonadati</taxon>
        <taxon>Pseudomonadota</taxon>
        <taxon>Gammaproteobacteria</taxon>
        <taxon>Chromatiales</taxon>
        <taxon>Halothiobacillaceae</taxon>
        <taxon>Halothiobacillus</taxon>
    </lineage>
</organism>
<dbReference type="KEGG" id="haz:A9404_05640"/>
<evidence type="ECO:0000256" key="6">
    <source>
        <dbReference type="PIRNR" id="PIRNR000446"/>
    </source>
</evidence>
<reference evidence="9 10" key="1">
    <citation type="submission" date="2016-06" db="EMBL/GenBank/DDBJ databases">
        <title>Insight into the functional genes involving in sulfur oxidation in Pearl River water.</title>
        <authorList>
            <person name="Luo J."/>
            <person name="Tan X."/>
            <person name="Lin W."/>
        </authorList>
    </citation>
    <scope>NUCLEOTIDE SEQUENCE [LARGE SCALE GENOMIC DNA]</scope>
    <source>
        <strain evidence="9 10">LS2</strain>
    </source>
</reference>
<evidence type="ECO:0000259" key="8">
    <source>
        <dbReference type="SMART" id="SM00827"/>
    </source>
</evidence>
<keyword evidence="10" id="KW-1185">Reference proteome</keyword>
<dbReference type="InterPro" id="IPR001227">
    <property type="entry name" value="Ac_transferase_dom_sf"/>
</dbReference>
<dbReference type="GO" id="GO:0006633">
    <property type="term" value="P:fatty acid biosynthetic process"/>
    <property type="evidence" value="ECO:0007669"/>
    <property type="project" value="TreeGrafter"/>
</dbReference>
<name>A0A191ZGF2_9GAMM</name>
<evidence type="ECO:0000256" key="4">
    <source>
        <dbReference type="ARBA" id="ARBA00023315"/>
    </source>
</evidence>
<dbReference type="Gene3D" id="3.40.366.10">
    <property type="entry name" value="Malonyl-Coenzyme A Acyl Carrier Protein, domain 2"/>
    <property type="match status" value="1"/>
</dbReference>
<dbReference type="InterPro" id="IPR050858">
    <property type="entry name" value="Mal-CoA-ACP_Trans/PKS_FabD"/>
</dbReference>
<accession>A0A191ZGF2</accession>
<dbReference type="InterPro" id="IPR024925">
    <property type="entry name" value="Malonyl_CoA-ACP_transAc"/>
</dbReference>
<dbReference type="InterPro" id="IPR004410">
    <property type="entry name" value="Malonyl_CoA-ACP_transAc_FabD"/>
</dbReference>
<evidence type="ECO:0000256" key="1">
    <source>
        <dbReference type="ARBA" id="ARBA00013258"/>
    </source>
</evidence>
<dbReference type="PANTHER" id="PTHR42681:SF1">
    <property type="entry name" value="MALONYL-COA-ACYL CARRIER PROTEIN TRANSACYLASE, MITOCHONDRIAL"/>
    <property type="match status" value="1"/>
</dbReference>
<dbReference type="Gene3D" id="3.30.70.250">
    <property type="entry name" value="Malonyl-CoA ACP transacylase, ACP-binding"/>
    <property type="match status" value="1"/>
</dbReference>
<sequence length="308" mass="31868">MIAGVFPGQGSQSIGMVGAWGAHEPLAQAVFAEASTVLGFDLWALVASGDAAELNRTEITQPAMLAADVAAWRIYLAAGGHRPVALAGHSLGEYAALVAADSLDFADAIALVAERGRLMQDAVAPGVGAMAALLGLEDEVVLSVCAEAAAGQVCEAVNFNSPGQVVIAGDAAAVARAEGLAKAAGAKRFVPLSVSVPSHSSLMTEAARSLDDYLARVVIRPPTIPVLHNVDAQAHDDAVAIRHALVEQLYRPVQWVACVRALHARGCNRQFEFGPGKVLTGLVRRIERGMEGAAVFDEASLSAVLPQT</sequence>
<dbReference type="GO" id="GO:0004314">
    <property type="term" value="F:[acyl-carrier-protein] S-malonyltransferase activity"/>
    <property type="evidence" value="ECO:0007669"/>
    <property type="project" value="UniProtKB-EC"/>
</dbReference>
<protein>
    <recommendedName>
        <fullName evidence="2 6">Malonyl CoA-acyl carrier protein transacylase</fullName>
        <ecNumber evidence="1 6">2.3.1.39</ecNumber>
    </recommendedName>
</protein>
<dbReference type="Proteomes" id="UP000078596">
    <property type="component" value="Chromosome"/>
</dbReference>
<dbReference type="OrthoDB" id="9808564at2"/>
<evidence type="ECO:0000313" key="9">
    <source>
        <dbReference type="EMBL" id="ANJ66932.1"/>
    </source>
</evidence>
<evidence type="ECO:0000313" key="10">
    <source>
        <dbReference type="Proteomes" id="UP000078596"/>
    </source>
</evidence>
<dbReference type="InterPro" id="IPR016035">
    <property type="entry name" value="Acyl_Trfase/lysoPLipase"/>
</dbReference>
<dbReference type="RefSeq" id="WP_066099294.1">
    <property type="nucleotide sequence ID" value="NZ_CP016027.1"/>
</dbReference>
<keyword evidence="3 6" id="KW-0808">Transferase</keyword>
<comment type="catalytic activity">
    <reaction evidence="5 6">
        <text>holo-[ACP] + malonyl-CoA = malonyl-[ACP] + CoA</text>
        <dbReference type="Rhea" id="RHEA:41792"/>
        <dbReference type="Rhea" id="RHEA-COMP:9623"/>
        <dbReference type="Rhea" id="RHEA-COMP:9685"/>
        <dbReference type="ChEBI" id="CHEBI:57287"/>
        <dbReference type="ChEBI" id="CHEBI:57384"/>
        <dbReference type="ChEBI" id="CHEBI:64479"/>
        <dbReference type="ChEBI" id="CHEBI:78449"/>
        <dbReference type="EC" id="2.3.1.39"/>
    </reaction>
</comment>
<dbReference type="GO" id="GO:0005829">
    <property type="term" value="C:cytosol"/>
    <property type="evidence" value="ECO:0007669"/>
    <property type="project" value="TreeGrafter"/>
</dbReference>
<dbReference type="PIRSF" id="PIRSF000446">
    <property type="entry name" value="Mct"/>
    <property type="match status" value="1"/>
</dbReference>
<feature type="active site" evidence="7">
    <location>
        <position position="199"/>
    </location>
</feature>
<dbReference type="SUPFAM" id="SSF55048">
    <property type="entry name" value="Probable ACP-binding domain of malonyl-CoA ACP transacylase"/>
    <property type="match status" value="1"/>
</dbReference>
<dbReference type="Pfam" id="PF00698">
    <property type="entry name" value="Acyl_transf_1"/>
    <property type="match status" value="1"/>
</dbReference>
<dbReference type="FunFam" id="3.30.70.250:FF:000001">
    <property type="entry name" value="Malonyl CoA-acyl carrier protein transacylase"/>
    <property type="match status" value="1"/>
</dbReference>
<comment type="similarity">
    <text evidence="6">Belongs to the fabD family.</text>
</comment>
<dbReference type="SMART" id="SM00827">
    <property type="entry name" value="PKS_AT"/>
    <property type="match status" value="1"/>
</dbReference>
<dbReference type="PANTHER" id="PTHR42681">
    <property type="entry name" value="MALONYL-COA-ACYL CARRIER PROTEIN TRANSACYLASE, MITOCHONDRIAL"/>
    <property type="match status" value="1"/>
</dbReference>
<dbReference type="NCBIfam" id="TIGR00128">
    <property type="entry name" value="fabD"/>
    <property type="match status" value="1"/>
</dbReference>
<dbReference type="AlphaFoldDB" id="A0A191ZGF2"/>